<feature type="domain" description="mRNA decapping protein 2 Box A" evidence="2">
    <location>
        <begin position="59"/>
        <end position="147"/>
    </location>
</feature>
<feature type="region of interest" description="Disordered" evidence="1">
    <location>
        <begin position="1"/>
        <end position="33"/>
    </location>
</feature>
<evidence type="ECO:0000259" key="2">
    <source>
        <dbReference type="SMART" id="SM01125"/>
    </source>
</evidence>
<dbReference type="Gene3D" id="1.10.10.1050">
    <property type="entry name" value="Dcp2, box A domain"/>
    <property type="match status" value="1"/>
</dbReference>
<keyword evidence="4" id="KW-1185">Reference proteome</keyword>
<dbReference type="AlphaFoldDB" id="A0A3P7IBJ5"/>
<evidence type="ECO:0000313" key="4">
    <source>
        <dbReference type="Proteomes" id="UP000270094"/>
    </source>
</evidence>
<reference evidence="3 4" key="1">
    <citation type="submission" date="2018-11" db="EMBL/GenBank/DDBJ databases">
        <authorList>
            <consortium name="Pathogen Informatics"/>
        </authorList>
    </citation>
    <scope>NUCLEOTIDE SEQUENCE [LARGE SCALE GENOMIC DNA]</scope>
</reference>
<organism evidence="3 4">
    <name type="scientific">Strongylus vulgaris</name>
    <name type="common">Blood worm</name>
    <dbReference type="NCBI Taxonomy" id="40348"/>
    <lineage>
        <taxon>Eukaryota</taxon>
        <taxon>Metazoa</taxon>
        <taxon>Ecdysozoa</taxon>
        <taxon>Nematoda</taxon>
        <taxon>Chromadorea</taxon>
        <taxon>Rhabditida</taxon>
        <taxon>Rhabditina</taxon>
        <taxon>Rhabditomorpha</taxon>
        <taxon>Strongyloidea</taxon>
        <taxon>Strongylidae</taxon>
        <taxon>Strongylus</taxon>
    </lineage>
</organism>
<evidence type="ECO:0000256" key="1">
    <source>
        <dbReference type="SAM" id="MobiDB-lite"/>
    </source>
</evidence>
<dbReference type="GO" id="GO:0000932">
    <property type="term" value="C:P-body"/>
    <property type="evidence" value="ECO:0007669"/>
    <property type="project" value="TreeGrafter"/>
</dbReference>
<accession>A0A3P7IBJ5</accession>
<dbReference type="Pfam" id="PF05026">
    <property type="entry name" value="DCP2"/>
    <property type="match status" value="1"/>
</dbReference>
<dbReference type="GO" id="GO:0003723">
    <property type="term" value="F:RNA binding"/>
    <property type="evidence" value="ECO:0007669"/>
    <property type="project" value="InterPro"/>
</dbReference>
<name>A0A3P7IBJ5_STRVU</name>
<dbReference type="SUPFAM" id="SSF140586">
    <property type="entry name" value="Dcp2 domain-like"/>
    <property type="match status" value="1"/>
</dbReference>
<dbReference type="GO" id="GO:0016787">
    <property type="term" value="F:hydrolase activity"/>
    <property type="evidence" value="ECO:0007669"/>
    <property type="project" value="InterPro"/>
</dbReference>
<dbReference type="PANTHER" id="PTHR23114">
    <property type="entry name" value="M7GPPPN-MRNA HYDROLASE"/>
    <property type="match status" value="1"/>
</dbReference>
<dbReference type="PANTHER" id="PTHR23114:SF17">
    <property type="entry name" value="M7GPPPN-MRNA HYDROLASE"/>
    <property type="match status" value="1"/>
</dbReference>
<dbReference type="InterPro" id="IPR007722">
    <property type="entry name" value="DCP2_BoxA"/>
</dbReference>
<dbReference type="GO" id="GO:0000290">
    <property type="term" value="P:deadenylation-dependent decapping of nuclear-transcribed mRNA"/>
    <property type="evidence" value="ECO:0007669"/>
    <property type="project" value="TreeGrafter"/>
</dbReference>
<dbReference type="OrthoDB" id="5820775at2759"/>
<gene>
    <name evidence="3" type="ORF">SVUK_LOCUS5629</name>
</gene>
<dbReference type="EMBL" id="UYYB01016939">
    <property type="protein sequence ID" value="VDM70631.1"/>
    <property type="molecule type" value="Genomic_DNA"/>
</dbReference>
<dbReference type="Proteomes" id="UP000270094">
    <property type="component" value="Unassembled WGS sequence"/>
</dbReference>
<evidence type="ECO:0000313" key="3">
    <source>
        <dbReference type="EMBL" id="VDM70631.1"/>
    </source>
</evidence>
<protein>
    <recommendedName>
        <fullName evidence="2">mRNA decapping protein 2 Box A domain-containing protein</fullName>
    </recommendedName>
</protein>
<dbReference type="GO" id="GO:0030145">
    <property type="term" value="F:manganese ion binding"/>
    <property type="evidence" value="ECO:0007669"/>
    <property type="project" value="InterPro"/>
</dbReference>
<dbReference type="SMART" id="SM01125">
    <property type="entry name" value="DCP2"/>
    <property type="match status" value="1"/>
</dbReference>
<sequence>MSSVGSRMNRSQGTSEDAGPSTSNSRRVRDNSYNQVGETYSLWSVSPTKSTQSAPRIPHEVLQDLTFRFLANIPDEEKSDKVRMCFQVELAHWFYVDFYCKQEARKDCAQMGMREFARQIFKHCDELAPYAARVDQVYMFRHIRLYSSYVVVVFQS</sequence>
<dbReference type="InterPro" id="IPR036189">
    <property type="entry name" value="DCP2_BoxA_sf"/>
</dbReference>
<proteinExistence type="predicted"/>